<dbReference type="Gene3D" id="1.20.1640.10">
    <property type="entry name" value="Multidrug efflux transporter AcrB transmembrane domain"/>
    <property type="match status" value="2"/>
</dbReference>
<dbReference type="SUPFAM" id="SSF82714">
    <property type="entry name" value="Multidrug efflux transporter AcrB TolC docking domain, DN and DC subdomains"/>
    <property type="match status" value="2"/>
</dbReference>
<feature type="transmembrane region" description="Helical" evidence="1">
    <location>
        <begin position="1001"/>
        <end position="1024"/>
    </location>
</feature>
<proteinExistence type="predicted"/>
<dbReference type="GO" id="GO:0005886">
    <property type="term" value="C:plasma membrane"/>
    <property type="evidence" value="ECO:0007669"/>
    <property type="project" value="TreeGrafter"/>
</dbReference>
<dbReference type="InterPro" id="IPR027463">
    <property type="entry name" value="AcrB_DN_DC_subdom"/>
</dbReference>
<dbReference type="GO" id="GO:0042910">
    <property type="term" value="F:xenobiotic transmembrane transporter activity"/>
    <property type="evidence" value="ECO:0007669"/>
    <property type="project" value="TreeGrafter"/>
</dbReference>
<dbReference type="InterPro" id="IPR001036">
    <property type="entry name" value="Acrflvin-R"/>
</dbReference>
<dbReference type="AlphaFoldDB" id="A0A5S9NK00"/>
<dbReference type="Pfam" id="PF00873">
    <property type="entry name" value="ACR_tran"/>
    <property type="match status" value="1"/>
</dbReference>
<feature type="transmembrane region" description="Helical" evidence="1">
    <location>
        <begin position="389"/>
        <end position="412"/>
    </location>
</feature>
<dbReference type="SUPFAM" id="SSF82693">
    <property type="entry name" value="Multidrug efflux transporter AcrB pore domain, PN1, PN2, PC1 and PC2 subdomains"/>
    <property type="match status" value="2"/>
</dbReference>
<dbReference type="Gene3D" id="3.30.70.1440">
    <property type="entry name" value="Multidrug efflux transporter AcrB pore domain"/>
    <property type="match status" value="1"/>
</dbReference>
<dbReference type="OrthoDB" id="9757940at2"/>
<feature type="transmembrane region" description="Helical" evidence="1">
    <location>
        <begin position="977"/>
        <end position="995"/>
    </location>
</feature>
<protein>
    <submittedName>
        <fullName evidence="2">Cobalt-zinc-cadmium resistance protein CzcA</fullName>
    </submittedName>
</protein>
<feature type="transmembrane region" description="Helical" evidence="1">
    <location>
        <begin position="433"/>
        <end position="453"/>
    </location>
</feature>
<keyword evidence="1" id="KW-0472">Membrane</keyword>
<dbReference type="PANTHER" id="PTHR32063:SF18">
    <property type="entry name" value="CATION EFFLUX SYSTEM PROTEIN"/>
    <property type="match status" value="1"/>
</dbReference>
<feature type="transmembrane region" description="Helical" evidence="1">
    <location>
        <begin position="527"/>
        <end position="545"/>
    </location>
</feature>
<name>A0A5S9NK00_9GAMM</name>
<feature type="transmembrane region" description="Helical" evidence="1">
    <location>
        <begin position="924"/>
        <end position="946"/>
    </location>
</feature>
<feature type="transmembrane region" description="Helical" evidence="1">
    <location>
        <begin position="465"/>
        <end position="488"/>
    </location>
</feature>
<evidence type="ECO:0000313" key="2">
    <source>
        <dbReference type="EMBL" id="CAA0090966.1"/>
    </source>
</evidence>
<dbReference type="Proteomes" id="UP000434580">
    <property type="component" value="Unassembled WGS sequence"/>
</dbReference>
<organism evidence="2 3">
    <name type="scientific">BD1-7 clade bacterium</name>
    <dbReference type="NCBI Taxonomy" id="2029982"/>
    <lineage>
        <taxon>Bacteria</taxon>
        <taxon>Pseudomonadati</taxon>
        <taxon>Pseudomonadota</taxon>
        <taxon>Gammaproteobacteria</taxon>
        <taxon>Cellvibrionales</taxon>
        <taxon>Spongiibacteraceae</taxon>
        <taxon>BD1-7 clade</taxon>
    </lineage>
</organism>
<dbReference type="Gene3D" id="3.30.70.1430">
    <property type="entry name" value="Multidrug efflux transporter AcrB pore domain"/>
    <property type="match status" value="2"/>
</dbReference>
<keyword evidence="1" id="KW-0812">Transmembrane</keyword>
<feature type="transmembrane region" description="Helical" evidence="1">
    <location>
        <begin position="898"/>
        <end position="918"/>
    </location>
</feature>
<evidence type="ECO:0000256" key="1">
    <source>
        <dbReference type="SAM" id="Phobius"/>
    </source>
</evidence>
<reference evidence="2 3" key="1">
    <citation type="submission" date="2019-11" db="EMBL/GenBank/DDBJ databases">
        <authorList>
            <person name="Holert J."/>
        </authorList>
    </citation>
    <scope>NUCLEOTIDE SEQUENCE [LARGE SCALE GENOMIC DNA]</scope>
    <source>
        <strain evidence="2">BC5_2</strain>
    </source>
</reference>
<feature type="transmembrane region" description="Helical" evidence="1">
    <location>
        <begin position="337"/>
        <end position="356"/>
    </location>
</feature>
<feature type="transmembrane region" description="Helical" evidence="1">
    <location>
        <begin position="872"/>
        <end position="891"/>
    </location>
</feature>
<evidence type="ECO:0000313" key="3">
    <source>
        <dbReference type="Proteomes" id="UP000434580"/>
    </source>
</evidence>
<sequence length="1043" mass="113235">MMRQFVENGRLQALLIALLVVSGLSALSAIPRAEDPHIIGRVAMIITPFPGASAERVEALVTEKLENKLRELPSIEHITSTSREGISLVVIRIAGDVSAQGVKLLWSRARDLIGEVEPELPAGAGAPALDEDRNHAFTMLIGLQWQGDSTPLPDVLGRYAHELESRLRAVYGTPLVDVVGEPKEEILITVDSHRLANLGLSAVDVSNAVRGADAKIAAGQVYNDLQRFSVELQGEVNSLERVRQIPLQVDQSGVMIRIGDIASVSRHEKYPASSVALLHGQRGVVVGVQADKDLRVDRWTQRIETVLDDFNAILPANIKTEVIFSQDKYTSTRLADLMDNVLLGFSLILIVLFFTLGMRASLIVASALPLTVLFTLTVMQYTGMAINQISVTGLIVALGIMVDNAIVMVDTINHERSQGLTKVEAVQKSVRHLWLPLLGSTLTTVLAFLPIVLMPGSAGEFVGGIALSVIFSLIGSYIISHTLIAGLAGRFLKPAPNDSAFWKVGIRSHTMTRAFEKLLALSLRRPLVSAMVIFVLPALGFYGAGKLTEQFFPVSDRDMFHIQVYLPESASLDASRDLADELYADITARDGVVSVHWFVGASAPSFYYNLVPTKDGAQFYAQAMVTVDDFIVADRLIPQLQKTLDDKYPQAQILVRKLEQGPPFDAPVEYRIYGPNLRELKRIGDELRLRMTAVDDVMHTRPTLGNATPKLWVDINEQEVERNGLSLVDVSRQLQAALDGIVGGSMLESTEELDVRVRLDQVNRGDLASLGDINLVAPRQSNAMSIDDDGYEGIPLSAIANLSLQPNFSSIPRRDGERVNTIEAYIRDGVLPATVVQRVNKMLEENPIALPAGYRIELGGEGEKRNEAVGDLMLYVGVIMTMLVAVVVLSFNSFRLSAIIFSVAIQAAGLGLLSVYVFGYPFGFTVIIGLLGLIGLAINAAIVILAELKANPRAIRGDTHAIIHCVKLCARHITSTTITTVGGFLPLILGGGGFWPPFAVAIAGGTVLTTMLSFVFVPCVFYMLARKRPFELAGGAETIVAST</sequence>
<dbReference type="EMBL" id="CACSII010000002">
    <property type="protein sequence ID" value="CAA0090966.1"/>
    <property type="molecule type" value="Genomic_DNA"/>
</dbReference>
<dbReference type="Gene3D" id="3.30.70.1320">
    <property type="entry name" value="Multidrug efflux transporter AcrB pore domain like"/>
    <property type="match status" value="1"/>
</dbReference>
<dbReference type="PRINTS" id="PR00702">
    <property type="entry name" value="ACRIFLAVINRP"/>
</dbReference>
<accession>A0A5S9NK00</accession>
<dbReference type="SUPFAM" id="SSF82866">
    <property type="entry name" value="Multidrug efflux transporter AcrB transmembrane domain"/>
    <property type="match status" value="2"/>
</dbReference>
<dbReference type="Gene3D" id="3.30.2090.10">
    <property type="entry name" value="Multidrug efflux transporter AcrB TolC docking domain, DN and DC subdomains"/>
    <property type="match status" value="2"/>
</dbReference>
<dbReference type="PANTHER" id="PTHR32063">
    <property type="match status" value="1"/>
</dbReference>
<gene>
    <name evidence="2" type="primary">czcA_3</name>
    <name evidence="2" type="ORF">DPBNPPHM_02960</name>
</gene>
<keyword evidence="1" id="KW-1133">Transmembrane helix</keyword>